<organism evidence="1 2">
    <name type="scientific">Terriglobus saanensis (strain ATCC BAA-1853 / DSM 23119 / SP1PR4)</name>
    <dbReference type="NCBI Taxonomy" id="401053"/>
    <lineage>
        <taxon>Bacteria</taxon>
        <taxon>Pseudomonadati</taxon>
        <taxon>Acidobacteriota</taxon>
        <taxon>Terriglobia</taxon>
        <taxon>Terriglobales</taxon>
        <taxon>Acidobacteriaceae</taxon>
        <taxon>Terriglobus</taxon>
    </lineage>
</organism>
<keyword evidence="2" id="KW-1185">Reference proteome</keyword>
<name>E8UYI4_TERSS</name>
<protein>
    <submittedName>
        <fullName evidence="1">Uncharacterized protein</fullName>
    </submittedName>
</protein>
<dbReference type="AlphaFoldDB" id="E8UYI4"/>
<dbReference type="HOGENOM" id="CLU_2902775_0_0_0"/>
<evidence type="ECO:0000313" key="1">
    <source>
        <dbReference type="EMBL" id="ADV83137.1"/>
    </source>
</evidence>
<dbReference type="EMBL" id="CP002467">
    <property type="protein sequence ID" value="ADV83137.1"/>
    <property type="molecule type" value="Genomic_DNA"/>
</dbReference>
<accession>E8UYI4</accession>
<evidence type="ECO:0000313" key="2">
    <source>
        <dbReference type="Proteomes" id="UP000006844"/>
    </source>
</evidence>
<gene>
    <name evidence="1" type="ordered locus">AciPR4_2357</name>
</gene>
<dbReference type="Proteomes" id="UP000006844">
    <property type="component" value="Chromosome"/>
</dbReference>
<dbReference type="KEGG" id="tsa:AciPR4_2357"/>
<reference evidence="1 2" key="1">
    <citation type="journal article" date="2012" name="Stand. Genomic Sci.">
        <title>Complete genome sequence of Terriglobus saanensis type strain SP1PR4(T), an Acidobacteria from tundra soil.</title>
        <authorList>
            <person name="Rawat S.R."/>
            <person name="Mannisto M.K."/>
            <person name="Starovoytov V."/>
            <person name="Goodwin L."/>
            <person name="Nolan M."/>
            <person name="Hauser L."/>
            <person name="Land M."/>
            <person name="Davenport K.W."/>
            <person name="Woyke T."/>
            <person name="Haggblom M.M."/>
        </authorList>
    </citation>
    <scope>NUCLEOTIDE SEQUENCE</scope>
    <source>
        <strain evidence="2">ATCC BAA-1853 / DSM 23119 / SP1PR4</strain>
    </source>
</reference>
<proteinExistence type="predicted"/>
<sequence>MGDSKVSTGELIHVHVCIHCGSIFRREAFEGRALTSGLFTCPKCGDEGPLNVEIRNTDELSA</sequence>